<accession>A0A7S2WA55</accession>
<evidence type="ECO:0000313" key="2">
    <source>
        <dbReference type="EMBL" id="CAD9676221.1"/>
    </source>
</evidence>
<gene>
    <name evidence="1" type="ORF">QSP1433_LOCUS5363</name>
    <name evidence="2" type="ORF">QSP1433_LOCUS5364</name>
</gene>
<reference evidence="1" key="1">
    <citation type="submission" date="2021-01" db="EMBL/GenBank/DDBJ databases">
        <authorList>
            <person name="Corre E."/>
            <person name="Pelletier E."/>
            <person name="Niang G."/>
            <person name="Scheremetjew M."/>
            <person name="Finn R."/>
            <person name="Kale V."/>
            <person name="Holt S."/>
            <person name="Cochrane G."/>
            <person name="Meng A."/>
            <person name="Brown T."/>
            <person name="Cohen L."/>
        </authorList>
    </citation>
    <scope>NUCLEOTIDE SEQUENCE</scope>
    <source>
        <strain evidence="1">NY070348D</strain>
    </source>
</reference>
<dbReference type="PANTHER" id="PTHR38899:SF1">
    <property type="entry name" value="PROTEIN KINASE"/>
    <property type="match status" value="1"/>
</dbReference>
<organism evidence="1">
    <name type="scientific">Mucochytrium quahogii</name>
    <dbReference type="NCBI Taxonomy" id="96639"/>
    <lineage>
        <taxon>Eukaryota</taxon>
        <taxon>Sar</taxon>
        <taxon>Stramenopiles</taxon>
        <taxon>Bigyra</taxon>
        <taxon>Labyrinthulomycetes</taxon>
        <taxon>Thraustochytrida</taxon>
        <taxon>Thraustochytriidae</taxon>
        <taxon>Mucochytrium</taxon>
    </lineage>
</organism>
<dbReference type="EMBL" id="HBHK01008615">
    <property type="protein sequence ID" value="CAD9676218.1"/>
    <property type="molecule type" value="Transcribed_RNA"/>
</dbReference>
<dbReference type="EMBL" id="HBHK01008616">
    <property type="protein sequence ID" value="CAD9676221.1"/>
    <property type="molecule type" value="Transcribed_RNA"/>
</dbReference>
<dbReference type="AlphaFoldDB" id="A0A7S2WA55"/>
<protein>
    <submittedName>
        <fullName evidence="1">Uncharacterized protein</fullName>
    </submittedName>
</protein>
<name>A0A7S2WA55_9STRA</name>
<sequence length="238" mass="26947">MLDCSVVSSPKQSYSGHCGGQKGIWDETPSLSREDTIFLIDWDDTLLASSWLAAQGLRLDSVEIPHDVVLQLQALEKSITKLLTRAINSSCRVWIVTNAEHGWVELSAMKFLPSVSKLLHKVEIMSARSTFQNQFQNKPDMWKVNAYSHIFQQTFHRKLESGFNGLFNVLSLGDSNFERNAVLHLSSSVKGVLAKSVKFVERPSMQQLMRQLEIVYENLDQVVSSPETIDLMLTIEYL</sequence>
<evidence type="ECO:0000313" key="1">
    <source>
        <dbReference type="EMBL" id="CAD9676218.1"/>
    </source>
</evidence>
<proteinExistence type="predicted"/>
<dbReference type="PANTHER" id="PTHR38899">
    <property type="entry name" value="DOMAIN OOKINETE PROTEIN, PUTATIVE-RELATED"/>
    <property type="match status" value="1"/>
</dbReference>